<dbReference type="InterPro" id="IPR002797">
    <property type="entry name" value="Polysacc_synth"/>
</dbReference>
<gene>
    <name evidence="7" type="ORF">COT50_04290</name>
</gene>
<keyword evidence="4 6" id="KW-1133">Transmembrane helix</keyword>
<feature type="transmembrane region" description="Helical" evidence="6">
    <location>
        <begin position="186"/>
        <end position="206"/>
    </location>
</feature>
<keyword evidence="5 6" id="KW-0472">Membrane</keyword>
<feature type="transmembrane region" description="Helical" evidence="6">
    <location>
        <begin position="349"/>
        <end position="370"/>
    </location>
</feature>
<evidence type="ECO:0000256" key="2">
    <source>
        <dbReference type="ARBA" id="ARBA00022475"/>
    </source>
</evidence>
<accession>A0A2H0XAP9</accession>
<dbReference type="InterPro" id="IPR050833">
    <property type="entry name" value="Poly_Biosynth_Transport"/>
</dbReference>
<feature type="transmembrane region" description="Helical" evidence="6">
    <location>
        <begin position="227"/>
        <end position="248"/>
    </location>
</feature>
<feature type="transmembrane region" description="Helical" evidence="6">
    <location>
        <begin position="377"/>
        <end position="396"/>
    </location>
</feature>
<name>A0A2H0XAP9_UNCKA</name>
<comment type="caution">
    <text evidence="7">The sequence shown here is derived from an EMBL/GenBank/DDBJ whole genome shotgun (WGS) entry which is preliminary data.</text>
</comment>
<proteinExistence type="predicted"/>
<dbReference type="EMBL" id="PEYU01000098">
    <property type="protein sequence ID" value="PIS22007.1"/>
    <property type="molecule type" value="Genomic_DNA"/>
</dbReference>
<dbReference type="PANTHER" id="PTHR30250:SF11">
    <property type="entry name" value="O-ANTIGEN TRANSPORTER-RELATED"/>
    <property type="match status" value="1"/>
</dbReference>
<evidence type="ECO:0000256" key="5">
    <source>
        <dbReference type="ARBA" id="ARBA00023136"/>
    </source>
</evidence>
<organism evidence="7 8">
    <name type="scientific">candidate division WWE3 bacterium CG08_land_8_20_14_0_20_41_10</name>
    <dbReference type="NCBI Taxonomy" id="1975085"/>
    <lineage>
        <taxon>Bacteria</taxon>
        <taxon>Katanobacteria</taxon>
    </lineage>
</organism>
<evidence type="ECO:0000256" key="1">
    <source>
        <dbReference type="ARBA" id="ARBA00004651"/>
    </source>
</evidence>
<dbReference type="Proteomes" id="UP000231252">
    <property type="component" value="Unassembled WGS sequence"/>
</dbReference>
<dbReference type="Pfam" id="PF01943">
    <property type="entry name" value="Polysacc_synt"/>
    <property type="match status" value="1"/>
</dbReference>
<evidence type="ECO:0000313" key="8">
    <source>
        <dbReference type="Proteomes" id="UP000231252"/>
    </source>
</evidence>
<dbReference type="PANTHER" id="PTHR30250">
    <property type="entry name" value="PST FAMILY PREDICTED COLANIC ACID TRANSPORTER"/>
    <property type="match status" value="1"/>
</dbReference>
<evidence type="ECO:0000256" key="4">
    <source>
        <dbReference type="ARBA" id="ARBA00022989"/>
    </source>
</evidence>
<keyword evidence="2" id="KW-1003">Cell membrane</keyword>
<protein>
    <recommendedName>
        <fullName evidence="9">Polysaccharide biosynthesis protein C-terminal domain-containing protein</fullName>
    </recommendedName>
</protein>
<feature type="transmembrane region" description="Helical" evidence="6">
    <location>
        <begin position="15"/>
        <end position="35"/>
    </location>
</feature>
<dbReference type="AlphaFoldDB" id="A0A2H0XAP9"/>
<feature type="transmembrane region" description="Helical" evidence="6">
    <location>
        <begin position="55"/>
        <end position="74"/>
    </location>
</feature>
<reference evidence="8" key="1">
    <citation type="submission" date="2017-09" db="EMBL/GenBank/DDBJ databases">
        <title>Depth-based differentiation of microbial function through sediment-hosted aquifers and enrichment of novel symbionts in the deep terrestrial subsurface.</title>
        <authorList>
            <person name="Probst A.J."/>
            <person name="Ladd B."/>
            <person name="Jarett J.K."/>
            <person name="Geller-Mcgrath D.E."/>
            <person name="Sieber C.M.K."/>
            <person name="Emerson J.B."/>
            <person name="Anantharaman K."/>
            <person name="Thomas B.C."/>
            <person name="Malmstrom R."/>
            <person name="Stieglmeier M."/>
            <person name="Klingl A."/>
            <person name="Woyke T."/>
            <person name="Ryan C.M."/>
            <person name="Banfield J.F."/>
        </authorList>
    </citation>
    <scope>NUCLEOTIDE SEQUENCE [LARGE SCALE GENOMIC DNA]</scope>
</reference>
<dbReference type="GO" id="GO:0005886">
    <property type="term" value="C:plasma membrane"/>
    <property type="evidence" value="ECO:0007669"/>
    <property type="project" value="UniProtKB-SubCell"/>
</dbReference>
<comment type="subcellular location">
    <subcellularLocation>
        <location evidence="1">Cell membrane</location>
        <topology evidence="1">Multi-pass membrane protein</topology>
    </subcellularLocation>
</comment>
<evidence type="ECO:0000256" key="3">
    <source>
        <dbReference type="ARBA" id="ARBA00022692"/>
    </source>
</evidence>
<evidence type="ECO:0000313" key="7">
    <source>
        <dbReference type="EMBL" id="PIS22007.1"/>
    </source>
</evidence>
<feature type="transmembrane region" description="Helical" evidence="6">
    <location>
        <begin position="268"/>
        <end position="291"/>
    </location>
</feature>
<feature type="transmembrane region" description="Helical" evidence="6">
    <location>
        <begin position="402"/>
        <end position="422"/>
    </location>
</feature>
<feature type="transmembrane region" description="Helical" evidence="6">
    <location>
        <begin position="127"/>
        <end position="146"/>
    </location>
</feature>
<evidence type="ECO:0000256" key="6">
    <source>
        <dbReference type="SAM" id="Phobius"/>
    </source>
</evidence>
<feature type="transmembrane region" description="Helical" evidence="6">
    <location>
        <begin position="311"/>
        <end position="329"/>
    </location>
</feature>
<keyword evidence="3 6" id="KW-0812">Transmembrane</keyword>
<evidence type="ECO:0008006" key="9">
    <source>
        <dbReference type="Google" id="ProtNLM"/>
    </source>
</evidence>
<feature type="transmembrane region" description="Helical" evidence="6">
    <location>
        <begin position="158"/>
        <end position="180"/>
    </location>
</feature>
<sequence length="438" mass="48085">MHLGERVKALSRNPVLAGTFIVTVGAFIGSIFSYFLQIGLGHLLSIEDFGTFNAFLSLSIIFGIPAGAVATSLIREVTKLLAQRDFYTLKRFFWNFTKLSLVLGTVVSLLFILLNNQVSAYLNIGKTPVIFVFAVCLAFSFLNVAPSSYLQGLLRFKAFAFLSVISQFFRLIVPLSLVYAGFAVSGAYAGLAVVGILSFLVSILLLNKNFKQGNNPAQNLIHQKLPALYKALLLFSIPVLFINSGIALLNNLDIILVKHFLTPYNAGIYAGVVTISKVFLFGASIVQVVMFPQISHLYASGLNYKTRFIKFLLLQLLLISGGLVCFALFPQVINSIMFGGKFTESITYLPLFSVFVALYILITFLSMFLLAINKTKAFLVILPACALQYGLITYFHTTIYSIVKANILSVGIACLFIIIYVVQSLHAGDRKSDCKGGK</sequence>
<feature type="transmembrane region" description="Helical" evidence="6">
    <location>
        <begin position="95"/>
        <end position="115"/>
    </location>
</feature>